<evidence type="ECO:0000259" key="9">
    <source>
        <dbReference type="PROSITE" id="PS51412"/>
    </source>
</evidence>
<name>A0A6J2UU49_CHACN</name>
<evidence type="ECO:0000313" key="11">
    <source>
        <dbReference type="RefSeq" id="XP_030623584.1"/>
    </source>
</evidence>
<dbReference type="Pfam" id="PF01823">
    <property type="entry name" value="MACPF"/>
    <property type="match status" value="1"/>
</dbReference>
<gene>
    <name evidence="11" type="primary">LOC115806864</name>
</gene>
<organism evidence="10 11">
    <name type="scientific">Chanos chanos</name>
    <name type="common">Milkfish</name>
    <name type="synonym">Mugil chanos</name>
    <dbReference type="NCBI Taxonomy" id="29144"/>
    <lineage>
        <taxon>Eukaryota</taxon>
        <taxon>Metazoa</taxon>
        <taxon>Chordata</taxon>
        <taxon>Craniata</taxon>
        <taxon>Vertebrata</taxon>
        <taxon>Euteleostomi</taxon>
        <taxon>Actinopterygii</taxon>
        <taxon>Neopterygii</taxon>
        <taxon>Teleostei</taxon>
        <taxon>Ostariophysi</taxon>
        <taxon>Gonorynchiformes</taxon>
        <taxon>Chanidae</taxon>
        <taxon>Chanos</taxon>
    </lineage>
</organism>
<protein>
    <submittedName>
        <fullName evidence="11">Perforin-1-like</fullName>
    </submittedName>
</protein>
<dbReference type="GO" id="GO:0001771">
    <property type="term" value="P:immunological synapse formation"/>
    <property type="evidence" value="ECO:0007669"/>
    <property type="project" value="TreeGrafter"/>
</dbReference>
<comment type="similarity">
    <text evidence="3">Belongs to the complement C6/C7/C8/C9 family.</text>
</comment>
<dbReference type="PANTHER" id="PTHR46096">
    <property type="entry name" value="PERFORIN-1"/>
    <property type="match status" value="1"/>
</dbReference>
<dbReference type="GO" id="GO:0031640">
    <property type="term" value="P:killing of cells of another organism"/>
    <property type="evidence" value="ECO:0007669"/>
    <property type="project" value="UniProtKB-KW"/>
</dbReference>
<sequence>MGTVLSECYQGSPRQCHKFDFVPGYNLIGEGYDIVKLKTTNTYVIDVESYLHPTNSCTLVKNSFFKNAWQKLPISVVDWRSFDSCDFGFQSFRFPSVTSLLQSLSRYFQNDWKVGLNVPKAKSLHYVGTKSQIHEFATSFASGGKSSFASHSFACSYYSFRLTSKPPLSHTFFQDIRSLPKYYCKSTREQYRHFIDIYGTHYIRLVRLGGMVMRVTGIQHCVAELSKVSISQMEDCFKMELPRSLDQGFQLEPMSEQCSNVFAKYNHVKSDSKDSKININFDFKDGKGWKGDTITDSEAFKKWRRSLKTFPAIISFDIHPLHKLVPYRVISNNLRKAIEEYLTENKKKIEEPVCKVRSPNLSPDCCPLQSKRGRLTVVIHRGYGLHGRVGRPSDAYVTVRHGGQHRRTHMIQSYDPFWNTYYDFGIVNTDINLVVEAFDQDWFRDIRHGTCDINIVQGQHGYWCPMSHEGIAISLTYTLTCDHYLTDLKCNRYSSSPT</sequence>
<reference evidence="11" key="1">
    <citation type="submission" date="2025-08" db="UniProtKB">
        <authorList>
            <consortium name="RefSeq"/>
        </authorList>
    </citation>
    <scope>IDENTIFICATION</scope>
</reference>
<dbReference type="RefSeq" id="XP_030623584.1">
    <property type="nucleotide sequence ID" value="XM_030767724.1"/>
</dbReference>
<dbReference type="GO" id="GO:0016020">
    <property type="term" value="C:membrane"/>
    <property type="evidence" value="ECO:0007669"/>
    <property type="project" value="UniProtKB-SubCell"/>
</dbReference>
<keyword evidence="5" id="KW-0204">Cytolysis</keyword>
<dbReference type="PROSITE" id="PS00279">
    <property type="entry name" value="MACPF_1"/>
    <property type="match status" value="1"/>
</dbReference>
<evidence type="ECO:0000256" key="3">
    <source>
        <dbReference type="ARBA" id="ARBA00009214"/>
    </source>
</evidence>
<dbReference type="GO" id="GO:0051607">
    <property type="term" value="P:defense response to virus"/>
    <property type="evidence" value="ECO:0007669"/>
    <property type="project" value="TreeGrafter"/>
</dbReference>
<evidence type="ECO:0000256" key="1">
    <source>
        <dbReference type="ARBA" id="ARBA00004370"/>
    </source>
</evidence>
<dbReference type="GeneID" id="115806864"/>
<proteinExistence type="inferred from homology"/>
<dbReference type="InterPro" id="IPR035892">
    <property type="entry name" value="C2_domain_sf"/>
</dbReference>
<dbReference type="Gene3D" id="2.60.40.150">
    <property type="entry name" value="C2 domain"/>
    <property type="match status" value="1"/>
</dbReference>
<dbReference type="GO" id="GO:0005576">
    <property type="term" value="C:extracellular region"/>
    <property type="evidence" value="ECO:0007669"/>
    <property type="project" value="UniProtKB-SubCell"/>
</dbReference>
<dbReference type="AlphaFoldDB" id="A0A6J2UU49"/>
<dbReference type="GO" id="GO:0001913">
    <property type="term" value="P:T cell mediated cytotoxicity"/>
    <property type="evidence" value="ECO:0007669"/>
    <property type="project" value="TreeGrafter"/>
</dbReference>
<keyword evidence="6" id="KW-0472">Membrane</keyword>
<dbReference type="GO" id="GO:0022829">
    <property type="term" value="F:wide pore channel activity"/>
    <property type="evidence" value="ECO:0007669"/>
    <property type="project" value="TreeGrafter"/>
</dbReference>
<dbReference type="PANTHER" id="PTHR46096:SF1">
    <property type="entry name" value="PERFORIN 1.5"/>
    <property type="match status" value="1"/>
</dbReference>
<feature type="domain" description="C2" evidence="8">
    <location>
        <begin position="355"/>
        <end position="468"/>
    </location>
</feature>
<evidence type="ECO:0000259" key="8">
    <source>
        <dbReference type="PROSITE" id="PS50004"/>
    </source>
</evidence>
<dbReference type="Proteomes" id="UP000504632">
    <property type="component" value="Chromosome 3"/>
</dbReference>
<comment type="subcellular location">
    <subcellularLocation>
        <location evidence="1">Membrane</location>
    </subcellularLocation>
    <subcellularLocation>
        <location evidence="2">Secreted</location>
    </subcellularLocation>
</comment>
<evidence type="ECO:0000256" key="5">
    <source>
        <dbReference type="ARBA" id="ARBA00022852"/>
    </source>
</evidence>
<feature type="domain" description="MACPF" evidence="9">
    <location>
        <begin position="12"/>
        <end position="356"/>
    </location>
</feature>
<dbReference type="OrthoDB" id="1366754at2759"/>
<accession>A0A6J2UU49</accession>
<dbReference type="InterPro" id="IPR000008">
    <property type="entry name" value="C2_dom"/>
</dbReference>
<dbReference type="PROSITE" id="PS50004">
    <property type="entry name" value="C2"/>
    <property type="match status" value="1"/>
</dbReference>
<dbReference type="SMART" id="SM00457">
    <property type="entry name" value="MACPF"/>
    <property type="match status" value="1"/>
</dbReference>
<keyword evidence="7" id="KW-1015">Disulfide bond</keyword>
<dbReference type="SUPFAM" id="SSF49562">
    <property type="entry name" value="C2 domain (Calcium/lipid-binding domain, CaLB)"/>
    <property type="match status" value="1"/>
</dbReference>
<dbReference type="InterPro" id="IPR020863">
    <property type="entry name" value="MACPF_CS"/>
</dbReference>
<dbReference type="InterPro" id="IPR020864">
    <property type="entry name" value="MACPF"/>
</dbReference>
<keyword evidence="4" id="KW-0964">Secreted</keyword>
<evidence type="ECO:0000256" key="7">
    <source>
        <dbReference type="ARBA" id="ARBA00023157"/>
    </source>
</evidence>
<dbReference type="SMART" id="SM00239">
    <property type="entry name" value="C2"/>
    <property type="match status" value="1"/>
</dbReference>
<dbReference type="InterPro" id="IPR052784">
    <property type="entry name" value="Perforin-1_pore-forming"/>
</dbReference>
<evidence type="ECO:0000256" key="6">
    <source>
        <dbReference type="ARBA" id="ARBA00023136"/>
    </source>
</evidence>
<dbReference type="PROSITE" id="PS51412">
    <property type="entry name" value="MACPF_2"/>
    <property type="match status" value="1"/>
</dbReference>
<dbReference type="InParanoid" id="A0A6J2UU49"/>
<keyword evidence="10" id="KW-1185">Reference proteome</keyword>
<evidence type="ECO:0000313" key="10">
    <source>
        <dbReference type="Proteomes" id="UP000504632"/>
    </source>
</evidence>
<evidence type="ECO:0000256" key="2">
    <source>
        <dbReference type="ARBA" id="ARBA00004613"/>
    </source>
</evidence>
<evidence type="ECO:0000256" key="4">
    <source>
        <dbReference type="ARBA" id="ARBA00022525"/>
    </source>
</evidence>